<dbReference type="OrthoDB" id="6692397at2759"/>
<sequence length="104" mass="11690">MRRKVIMYIGPTNSGKTHMALRALAVAKTGVYSGPLWLLAHEIWDRLNKGQIVPLVMDPDADSEPDTSTNMDIIEESASRPTVRKEGKGKYARECFRGEKREVC</sequence>
<feature type="domain" description="ATP-dependent RNA helicase SUV3 DEXQ-box helicase" evidence="2">
    <location>
        <begin position="1"/>
        <end position="53"/>
    </location>
</feature>
<evidence type="ECO:0000256" key="1">
    <source>
        <dbReference type="SAM" id="MobiDB-lite"/>
    </source>
</evidence>
<evidence type="ECO:0000313" key="4">
    <source>
        <dbReference type="Proteomes" id="UP000714275"/>
    </source>
</evidence>
<proteinExistence type="predicted"/>
<reference evidence="3" key="1">
    <citation type="journal article" date="2020" name="New Phytol.">
        <title>Comparative genomics reveals dynamic genome evolution in host specialist ectomycorrhizal fungi.</title>
        <authorList>
            <person name="Lofgren L.A."/>
            <person name="Nguyen N.H."/>
            <person name="Vilgalys R."/>
            <person name="Ruytinx J."/>
            <person name="Liao H.L."/>
            <person name="Branco S."/>
            <person name="Kuo A."/>
            <person name="LaButti K."/>
            <person name="Lipzen A."/>
            <person name="Andreopoulos W."/>
            <person name="Pangilinan J."/>
            <person name="Riley R."/>
            <person name="Hundley H."/>
            <person name="Na H."/>
            <person name="Barry K."/>
            <person name="Grigoriev I.V."/>
            <person name="Stajich J.E."/>
            <person name="Kennedy P.G."/>
        </authorList>
    </citation>
    <scope>NUCLEOTIDE SEQUENCE</scope>
    <source>
        <strain evidence="3">DOB743</strain>
    </source>
</reference>
<accession>A0A9P7D0B4</accession>
<organism evidence="3 4">
    <name type="scientific">Suillus placidus</name>
    <dbReference type="NCBI Taxonomy" id="48579"/>
    <lineage>
        <taxon>Eukaryota</taxon>
        <taxon>Fungi</taxon>
        <taxon>Dikarya</taxon>
        <taxon>Basidiomycota</taxon>
        <taxon>Agaricomycotina</taxon>
        <taxon>Agaricomycetes</taxon>
        <taxon>Agaricomycetidae</taxon>
        <taxon>Boletales</taxon>
        <taxon>Suillineae</taxon>
        <taxon>Suillaceae</taxon>
        <taxon>Suillus</taxon>
    </lineage>
</organism>
<dbReference type="InterPro" id="IPR055206">
    <property type="entry name" value="DEXQc_SUV3"/>
</dbReference>
<dbReference type="Pfam" id="PF22527">
    <property type="entry name" value="DEXQc_Suv3"/>
    <property type="match status" value="1"/>
</dbReference>
<dbReference type="Gene3D" id="3.40.50.300">
    <property type="entry name" value="P-loop containing nucleotide triphosphate hydrolases"/>
    <property type="match status" value="1"/>
</dbReference>
<feature type="region of interest" description="Disordered" evidence="1">
    <location>
        <begin position="59"/>
        <end position="89"/>
    </location>
</feature>
<dbReference type="EMBL" id="JABBWD010000038">
    <property type="protein sequence ID" value="KAG1774779.1"/>
    <property type="molecule type" value="Genomic_DNA"/>
</dbReference>
<keyword evidence="4" id="KW-1185">Reference proteome</keyword>
<dbReference type="AlphaFoldDB" id="A0A9P7D0B4"/>
<evidence type="ECO:0000259" key="2">
    <source>
        <dbReference type="Pfam" id="PF22527"/>
    </source>
</evidence>
<dbReference type="Proteomes" id="UP000714275">
    <property type="component" value="Unassembled WGS sequence"/>
</dbReference>
<name>A0A9P7D0B4_9AGAM</name>
<comment type="caution">
    <text evidence="3">The sequence shown here is derived from an EMBL/GenBank/DDBJ whole genome shotgun (WGS) entry which is preliminary data.</text>
</comment>
<evidence type="ECO:0000313" key="3">
    <source>
        <dbReference type="EMBL" id="KAG1774779.1"/>
    </source>
</evidence>
<gene>
    <name evidence="3" type="ORF">EV702DRAFT_974192</name>
</gene>
<dbReference type="InterPro" id="IPR027417">
    <property type="entry name" value="P-loop_NTPase"/>
</dbReference>
<protein>
    <recommendedName>
        <fullName evidence="2">ATP-dependent RNA helicase SUV3 DEXQ-box helicase domain-containing protein</fullName>
    </recommendedName>
</protein>